<gene>
    <name evidence="1" type="ORF">DFQ05_0259</name>
</gene>
<dbReference type="EMBL" id="SMGI01000001">
    <property type="protein sequence ID" value="TCK68749.1"/>
    <property type="molecule type" value="Genomic_DNA"/>
</dbReference>
<keyword evidence="2" id="KW-1185">Reference proteome</keyword>
<reference evidence="1 2" key="1">
    <citation type="journal article" date="2015" name="Stand. Genomic Sci.">
        <title>Genomic Encyclopedia of Bacterial and Archaeal Type Strains, Phase III: the genomes of soil and plant-associated and newly described type strains.</title>
        <authorList>
            <person name="Whitman W.B."/>
            <person name="Woyke T."/>
            <person name="Klenk H.P."/>
            <person name="Zhou Y."/>
            <person name="Lilburn T.G."/>
            <person name="Beck B.J."/>
            <person name="De Vos P."/>
            <person name="Vandamme P."/>
            <person name="Eisen J.A."/>
            <person name="Garrity G."/>
            <person name="Hugenholtz P."/>
            <person name="Kyrpides N.C."/>
        </authorList>
    </citation>
    <scope>NUCLEOTIDE SEQUENCE [LARGE SCALE GENOMIC DNA]</scope>
    <source>
        <strain evidence="1 2">CECT 8445</strain>
    </source>
</reference>
<evidence type="ECO:0000313" key="1">
    <source>
        <dbReference type="EMBL" id="TCK68749.1"/>
    </source>
</evidence>
<organism evidence="1 2">
    <name type="scientific">Winogradskyella wandonensis</name>
    <dbReference type="NCBI Taxonomy" id="1442586"/>
    <lineage>
        <taxon>Bacteria</taxon>
        <taxon>Pseudomonadati</taxon>
        <taxon>Bacteroidota</taxon>
        <taxon>Flavobacteriia</taxon>
        <taxon>Flavobacteriales</taxon>
        <taxon>Flavobacteriaceae</taxon>
        <taxon>Winogradskyella</taxon>
    </lineage>
</organism>
<protein>
    <submittedName>
        <fullName evidence="1">Uncharacterized protein</fullName>
    </submittedName>
</protein>
<dbReference type="AlphaFoldDB" id="A0A4R1KWJ3"/>
<dbReference type="Proteomes" id="UP000295714">
    <property type="component" value="Unassembled WGS sequence"/>
</dbReference>
<sequence length="46" mass="5393">MTENQSCPPFVHPKIIKIFKKILTFNMGGQNLISNCYVFDYQLDKK</sequence>
<comment type="caution">
    <text evidence="1">The sequence shown here is derived from an EMBL/GenBank/DDBJ whole genome shotgun (WGS) entry which is preliminary data.</text>
</comment>
<proteinExistence type="predicted"/>
<name>A0A4R1KWJ3_9FLAO</name>
<accession>A0A4R1KWJ3</accession>
<evidence type="ECO:0000313" key="2">
    <source>
        <dbReference type="Proteomes" id="UP000295714"/>
    </source>
</evidence>